<dbReference type="Proteomes" id="UP000651271">
    <property type="component" value="Unassembled WGS sequence"/>
</dbReference>
<reference evidence="1 2" key="1">
    <citation type="submission" date="2020-08" db="EMBL/GenBank/DDBJ databases">
        <title>Sphingobacterium sp. DN04309 isolated from aquaculture water.</title>
        <authorList>
            <person name="Zhang M."/>
        </authorList>
    </citation>
    <scope>NUCLEOTIDE SEQUENCE [LARGE SCALE GENOMIC DNA]</scope>
    <source>
        <strain evidence="1 2">DN04309</strain>
    </source>
</reference>
<accession>A0ABR7YDX4</accession>
<dbReference type="EMBL" id="JACOIJ010000011">
    <property type="protein sequence ID" value="MBD1429470.1"/>
    <property type="molecule type" value="Genomic_DNA"/>
</dbReference>
<organism evidence="1 2">
    <name type="scientific">Sphingobacterium litopenaei</name>
    <dbReference type="NCBI Taxonomy" id="2763500"/>
    <lineage>
        <taxon>Bacteria</taxon>
        <taxon>Pseudomonadati</taxon>
        <taxon>Bacteroidota</taxon>
        <taxon>Sphingobacteriia</taxon>
        <taxon>Sphingobacteriales</taxon>
        <taxon>Sphingobacteriaceae</taxon>
        <taxon>Sphingobacterium</taxon>
    </lineage>
</organism>
<gene>
    <name evidence="1" type="ORF">H8B04_07800</name>
</gene>
<dbReference type="RefSeq" id="WP_190301988.1">
    <property type="nucleotide sequence ID" value="NZ_JACOIJ010000011.1"/>
</dbReference>
<comment type="caution">
    <text evidence="1">The sequence shown here is derived from an EMBL/GenBank/DDBJ whole genome shotgun (WGS) entry which is preliminary data.</text>
</comment>
<name>A0ABR7YDX4_9SPHI</name>
<sequence length="341" mass="38215">MSEENGTTQLSFIKPSGEVQARIYEAINLKSLPDHPLSVHFLANKFTGNTPLGYWVICKNEGVRLDVNNLKQEELKPGTIKDNFFLAPPTIEIGSLQKHVQGVLMGVINGKFYGGITTTWDQANTYGMFGTYADGDYELHDKFILSNINDMVSIIAFDKNRKQFLRFNLYGAPMFFGTQYTVTNSAIFDPTNIGLELLDIVQINNTDTYAYCKDVSGTVYELKFNVNFNGPFTFTPLHKKSFINQQIITDKTKMIASKNGYIYFAHANKVYSYTPINQNLVEIDAKFSNEVSMIKLSDDEQTLIVGAGTSLYYTNVSTGNNGVLKNTIQGIPGKAIDITWR</sequence>
<keyword evidence="2" id="KW-1185">Reference proteome</keyword>
<protein>
    <submittedName>
        <fullName evidence="1">Uncharacterized protein</fullName>
    </submittedName>
</protein>
<evidence type="ECO:0000313" key="2">
    <source>
        <dbReference type="Proteomes" id="UP000651271"/>
    </source>
</evidence>
<proteinExistence type="predicted"/>
<evidence type="ECO:0000313" key="1">
    <source>
        <dbReference type="EMBL" id="MBD1429470.1"/>
    </source>
</evidence>